<feature type="region of interest" description="Disordered" evidence="1">
    <location>
        <begin position="82"/>
        <end position="109"/>
    </location>
</feature>
<keyword evidence="3" id="KW-1185">Reference proteome</keyword>
<reference evidence="2 3" key="1">
    <citation type="journal article" date="2021" name="BMC Genomics">
        <title>Datura genome reveals duplications of psychoactive alkaloid biosynthetic genes and high mutation rate following tissue culture.</title>
        <authorList>
            <person name="Rajewski A."/>
            <person name="Carter-House D."/>
            <person name="Stajich J."/>
            <person name="Litt A."/>
        </authorList>
    </citation>
    <scope>NUCLEOTIDE SEQUENCE [LARGE SCALE GENOMIC DNA]</scope>
    <source>
        <strain evidence="2">AR-01</strain>
    </source>
</reference>
<evidence type="ECO:0000313" key="2">
    <source>
        <dbReference type="EMBL" id="MCD9560059.1"/>
    </source>
</evidence>
<gene>
    <name evidence="2" type="ORF">HAX54_018491</name>
</gene>
<protein>
    <submittedName>
        <fullName evidence="2">Uncharacterized protein</fullName>
    </submittedName>
</protein>
<proteinExistence type="predicted"/>
<sequence>MWTIWDPILEVLQTLIRRLSLNPHIQTRGYKFLACKQSISYWVETELIRMLSFIPGLETMLPNIIAGLHSMKDKYMAIKTPSTSNIKHHRKKSQLPALHHQKLPPSSTT</sequence>
<organism evidence="2 3">
    <name type="scientific">Datura stramonium</name>
    <name type="common">Jimsonweed</name>
    <name type="synonym">Common thornapple</name>
    <dbReference type="NCBI Taxonomy" id="4076"/>
    <lineage>
        <taxon>Eukaryota</taxon>
        <taxon>Viridiplantae</taxon>
        <taxon>Streptophyta</taxon>
        <taxon>Embryophyta</taxon>
        <taxon>Tracheophyta</taxon>
        <taxon>Spermatophyta</taxon>
        <taxon>Magnoliopsida</taxon>
        <taxon>eudicotyledons</taxon>
        <taxon>Gunneridae</taxon>
        <taxon>Pentapetalae</taxon>
        <taxon>asterids</taxon>
        <taxon>lamiids</taxon>
        <taxon>Solanales</taxon>
        <taxon>Solanaceae</taxon>
        <taxon>Solanoideae</taxon>
        <taxon>Datureae</taxon>
        <taxon>Datura</taxon>
    </lineage>
</organism>
<evidence type="ECO:0000256" key="1">
    <source>
        <dbReference type="SAM" id="MobiDB-lite"/>
    </source>
</evidence>
<dbReference type="Proteomes" id="UP000823775">
    <property type="component" value="Unassembled WGS sequence"/>
</dbReference>
<evidence type="ECO:0000313" key="3">
    <source>
        <dbReference type="Proteomes" id="UP000823775"/>
    </source>
</evidence>
<dbReference type="EMBL" id="JACEIK010002258">
    <property type="protein sequence ID" value="MCD9560059.1"/>
    <property type="molecule type" value="Genomic_DNA"/>
</dbReference>
<accession>A0ABS8UPM7</accession>
<comment type="caution">
    <text evidence="2">The sequence shown here is derived from an EMBL/GenBank/DDBJ whole genome shotgun (WGS) entry which is preliminary data.</text>
</comment>
<name>A0ABS8UPM7_DATST</name>